<reference evidence="2" key="1">
    <citation type="journal article" date="2016" name="Front. Microbiol.">
        <title>Genome Sequence of the Piezophilic, Mesophilic Sulfate-Reducing Bacterium Desulfovibrio indicus J2T.</title>
        <authorList>
            <person name="Cao J."/>
            <person name="Maignien L."/>
            <person name="Shao Z."/>
            <person name="Alain K."/>
            <person name="Jebbar M."/>
        </authorList>
    </citation>
    <scope>NUCLEOTIDE SEQUENCE</scope>
    <source>
        <strain evidence="2">DSM 21893</strain>
    </source>
</reference>
<proteinExistence type="predicted"/>
<accession>A0AAV4ZCI6</accession>
<organism evidence="2 3">
    <name type="scientific">Methylobacterium bullatum</name>
    <dbReference type="NCBI Taxonomy" id="570505"/>
    <lineage>
        <taxon>Bacteria</taxon>
        <taxon>Pseudomonadati</taxon>
        <taxon>Pseudomonadota</taxon>
        <taxon>Alphaproteobacteria</taxon>
        <taxon>Hyphomicrobiales</taxon>
        <taxon>Methylobacteriaceae</taxon>
        <taxon>Methylobacterium</taxon>
    </lineage>
</organism>
<name>A0AAV4ZCI6_9HYPH</name>
<feature type="domain" description="Peptidase S24/S26A/S26B/S26C" evidence="1">
    <location>
        <begin position="1"/>
        <end position="60"/>
    </location>
</feature>
<dbReference type="InterPro" id="IPR015927">
    <property type="entry name" value="Peptidase_S24_S26A/B/C"/>
</dbReference>
<reference evidence="2" key="2">
    <citation type="submission" date="2021-08" db="EMBL/GenBank/DDBJ databases">
        <authorList>
            <person name="Tani A."/>
            <person name="Ola A."/>
            <person name="Ogura Y."/>
            <person name="Katsura K."/>
            <person name="Hayashi T."/>
        </authorList>
    </citation>
    <scope>NUCLEOTIDE SEQUENCE</scope>
    <source>
        <strain evidence="2">DSM 21893</strain>
    </source>
</reference>
<dbReference type="AlphaFoldDB" id="A0AAV4ZCI6"/>
<protein>
    <recommendedName>
        <fullName evidence="1">Peptidase S24/S26A/S26B/S26C domain-containing protein</fullName>
    </recommendedName>
</protein>
<sequence length="81" mass="9199">MEPRYFAGEIVYIHPTRTIHKGAHIVLQVRDQGGELHAYIKRYVSGSNEHVVVAQYNPASELRFERGAVEAMHLIVKSGIR</sequence>
<keyword evidence="3" id="KW-1185">Reference proteome</keyword>
<evidence type="ECO:0000313" key="2">
    <source>
        <dbReference type="EMBL" id="GJD41349.1"/>
    </source>
</evidence>
<comment type="caution">
    <text evidence="2">The sequence shown here is derived from an EMBL/GenBank/DDBJ whole genome shotgun (WGS) entry which is preliminary data.</text>
</comment>
<gene>
    <name evidence="2" type="ORF">OICFNHDK_3832</name>
</gene>
<dbReference type="SUPFAM" id="SSF51306">
    <property type="entry name" value="LexA/Signal peptidase"/>
    <property type="match status" value="1"/>
</dbReference>
<evidence type="ECO:0000259" key="1">
    <source>
        <dbReference type="Pfam" id="PF00717"/>
    </source>
</evidence>
<dbReference type="EMBL" id="BPQF01000019">
    <property type="protein sequence ID" value="GJD41349.1"/>
    <property type="molecule type" value="Genomic_DNA"/>
</dbReference>
<dbReference type="Gene3D" id="2.10.109.10">
    <property type="entry name" value="Umud Fragment, subunit A"/>
    <property type="match status" value="1"/>
</dbReference>
<dbReference type="Pfam" id="PF00717">
    <property type="entry name" value="Peptidase_S24"/>
    <property type="match status" value="1"/>
</dbReference>
<dbReference type="InterPro" id="IPR036286">
    <property type="entry name" value="LexA/Signal_pep-like_sf"/>
</dbReference>
<dbReference type="InterPro" id="IPR039418">
    <property type="entry name" value="LexA-like"/>
</dbReference>
<evidence type="ECO:0000313" key="3">
    <source>
        <dbReference type="Proteomes" id="UP001055307"/>
    </source>
</evidence>
<dbReference type="CDD" id="cd06529">
    <property type="entry name" value="S24_LexA-like"/>
    <property type="match status" value="1"/>
</dbReference>
<dbReference type="Proteomes" id="UP001055307">
    <property type="component" value="Unassembled WGS sequence"/>
</dbReference>